<feature type="compositionally biased region" description="Basic and acidic residues" evidence="1">
    <location>
        <begin position="82"/>
        <end position="106"/>
    </location>
</feature>
<dbReference type="EMBL" id="PKUS01000042">
    <property type="protein sequence ID" value="PLW66908.1"/>
    <property type="molecule type" value="Genomic_DNA"/>
</dbReference>
<proteinExistence type="predicted"/>
<name>A0A2N5WXF2_9GAMM</name>
<evidence type="ECO:0000313" key="2">
    <source>
        <dbReference type="EMBL" id="PLW66908.1"/>
    </source>
</evidence>
<dbReference type="RefSeq" id="WP_101519029.1">
    <property type="nucleotide sequence ID" value="NZ_PKUS01000042.1"/>
</dbReference>
<keyword evidence="3" id="KW-1185">Reference proteome</keyword>
<feature type="region of interest" description="Disordered" evidence="1">
    <location>
        <begin position="75"/>
        <end position="123"/>
    </location>
</feature>
<evidence type="ECO:0000256" key="1">
    <source>
        <dbReference type="SAM" id="MobiDB-lite"/>
    </source>
</evidence>
<protein>
    <submittedName>
        <fullName evidence="2">Uncharacterized protein</fullName>
    </submittedName>
</protein>
<comment type="caution">
    <text evidence="2">The sequence shown here is derived from an EMBL/GenBank/DDBJ whole genome shotgun (WGS) entry which is preliminary data.</text>
</comment>
<dbReference type="AlphaFoldDB" id="A0A2N5WXF2"/>
<evidence type="ECO:0000313" key="3">
    <source>
        <dbReference type="Proteomes" id="UP000235005"/>
    </source>
</evidence>
<reference evidence="2 3" key="1">
    <citation type="submission" date="2018-01" db="EMBL/GenBank/DDBJ databases">
        <title>The draft genome sequence of Halioglobus lutimaris HF004.</title>
        <authorList>
            <person name="Du Z.-J."/>
            <person name="Shi M.-J."/>
        </authorList>
    </citation>
    <scope>NUCLEOTIDE SEQUENCE [LARGE SCALE GENOMIC DNA]</scope>
    <source>
        <strain evidence="2 3">HF004</strain>
    </source>
</reference>
<sequence length="450" mass="52133">MSEDQNQHGEDDQTEDLYPLTRERLYELAWSEPMLSIAKKYGVSSSFLARVCTRMNVPRPAPGYWTKVECGKAVTRPPLPEARPEDELQWDRHNDAPPRQRAELRAPAKKPRKIQRKQKRPATHKMIAGAKAHFLKTRNPRYGYLRPYKWILVDIIVSEKGLEQALNLANTLFWAFEDFGYRVTYSTPNEYTNRPRVDEREVPKKERDPYHDRHWSPSRATIVYVGDVAFGLTLIEISKNVEVRYRNGDWIPVSELKEPKTKTYGISTTIHEDRPAGKFVLQAYSAYAGTDWTMRWDLPSNRNVSNLGHRIAKELHAACPEILAQIERVKIEQEKRHAEYEEWKYKHEQERLEELWDKANSNSKHQLSQIISDWGVAKQIESFFLELERSASDLPPQKKALVSERVKAVLEYVGSPDAIAELLSWRSPRERMDALGESLPDSVSSPNKSA</sequence>
<feature type="compositionally biased region" description="Basic residues" evidence="1">
    <location>
        <begin position="107"/>
        <end position="123"/>
    </location>
</feature>
<dbReference type="Proteomes" id="UP000235005">
    <property type="component" value="Unassembled WGS sequence"/>
</dbReference>
<accession>A0A2N5WXF2</accession>
<organism evidence="2 3">
    <name type="scientific">Pseudohalioglobus lutimaris</name>
    <dbReference type="NCBI Taxonomy" id="1737061"/>
    <lineage>
        <taxon>Bacteria</taxon>
        <taxon>Pseudomonadati</taxon>
        <taxon>Pseudomonadota</taxon>
        <taxon>Gammaproteobacteria</taxon>
        <taxon>Cellvibrionales</taxon>
        <taxon>Halieaceae</taxon>
        <taxon>Pseudohalioglobus</taxon>
    </lineage>
</organism>
<dbReference type="OrthoDB" id="9777694at2"/>
<gene>
    <name evidence="2" type="ORF">C0039_19430</name>
</gene>